<reference evidence="1" key="1">
    <citation type="journal article" date="2020" name="Nature">
        <title>Giant virus diversity and host interactions through global metagenomics.</title>
        <authorList>
            <person name="Schulz F."/>
            <person name="Roux S."/>
            <person name="Paez-Espino D."/>
            <person name="Jungbluth S."/>
            <person name="Walsh D.A."/>
            <person name="Denef V.J."/>
            <person name="McMahon K.D."/>
            <person name="Konstantinidis K.T."/>
            <person name="Eloe-Fadrosh E.A."/>
            <person name="Kyrpides N.C."/>
            <person name="Woyke T."/>
        </authorList>
    </citation>
    <scope>NUCLEOTIDE SEQUENCE</scope>
    <source>
        <strain evidence="1">GVMAG-S-ERX555967-131</strain>
    </source>
</reference>
<protein>
    <submittedName>
        <fullName evidence="1">Uncharacterized protein</fullName>
    </submittedName>
</protein>
<sequence length="37" mass="4485">MIKYITYYYLQNITDENATAICSILYIFNLIQFFNLL</sequence>
<name>A0A6C0F8X8_9ZZZZ</name>
<evidence type="ECO:0000313" key="1">
    <source>
        <dbReference type="EMBL" id="QHT37053.1"/>
    </source>
</evidence>
<dbReference type="EMBL" id="MN738789">
    <property type="protein sequence ID" value="QHT37053.1"/>
    <property type="molecule type" value="Genomic_DNA"/>
</dbReference>
<proteinExistence type="predicted"/>
<organism evidence="1">
    <name type="scientific">viral metagenome</name>
    <dbReference type="NCBI Taxonomy" id="1070528"/>
    <lineage>
        <taxon>unclassified sequences</taxon>
        <taxon>metagenomes</taxon>
        <taxon>organismal metagenomes</taxon>
    </lineage>
</organism>
<dbReference type="AlphaFoldDB" id="A0A6C0F8X8"/>
<accession>A0A6C0F8X8</accession>